<comment type="caution">
    <text evidence="4">The sequence shown here is derived from an EMBL/GenBank/DDBJ whole genome shotgun (WGS) entry which is preliminary data.</text>
</comment>
<dbReference type="RefSeq" id="WP_137300814.1">
    <property type="nucleotide sequence ID" value="NZ_BMVD01000001.1"/>
</dbReference>
<dbReference type="NCBIfam" id="NF038012">
    <property type="entry name" value="DMT_1"/>
    <property type="match status" value="1"/>
</dbReference>
<feature type="signal peptide" evidence="3">
    <location>
        <begin position="1"/>
        <end position="19"/>
    </location>
</feature>
<gene>
    <name evidence="4" type="ORF">E4U92_14660</name>
</gene>
<dbReference type="PANTHER" id="PTHR40761:SF1">
    <property type="entry name" value="CONSERVED INTEGRAL MEMBRANE ALANINE VALINE AND LEUCINE RICH PROTEIN-RELATED"/>
    <property type="match status" value="1"/>
</dbReference>
<dbReference type="PANTHER" id="PTHR40761">
    <property type="entry name" value="CONSERVED INTEGRAL MEMBRANE ALANINE VALINE AND LEUCINE RICH PROTEIN-RELATED"/>
    <property type="match status" value="1"/>
</dbReference>
<feature type="transmembrane region" description="Helical" evidence="2">
    <location>
        <begin position="52"/>
        <end position="74"/>
    </location>
</feature>
<keyword evidence="2" id="KW-0812">Transmembrane</keyword>
<evidence type="ECO:0000313" key="4">
    <source>
        <dbReference type="EMBL" id="TKT08857.1"/>
    </source>
</evidence>
<feature type="transmembrane region" description="Helical" evidence="2">
    <location>
        <begin position="203"/>
        <end position="221"/>
    </location>
</feature>
<organism evidence="4 5">
    <name type="scientific">Streptomyces galbus</name>
    <dbReference type="NCBI Taxonomy" id="33898"/>
    <lineage>
        <taxon>Bacteria</taxon>
        <taxon>Bacillati</taxon>
        <taxon>Actinomycetota</taxon>
        <taxon>Actinomycetes</taxon>
        <taxon>Kitasatosporales</taxon>
        <taxon>Streptomycetaceae</taxon>
        <taxon>Streptomyces</taxon>
    </lineage>
</organism>
<feature type="transmembrane region" description="Helical" evidence="2">
    <location>
        <begin position="107"/>
        <end position="126"/>
    </location>
</feature>
<keyword evidence="3" id="KW-0732">Signal</keyword>
<feature type="compositionally biased region" description="Basic and acidic residues" evidence="1">
    <location>
        <begin position="287"/>
        <end position="296"/>
    </location>
</feature>
<feature type="transmembrane region" description="Helical" evidence="2">
    <location>
        <begin position="81"/>
        <end position="101"/>
    </location>
</feature>
<feature type="chain" id="PRO_5020639629" description="DMT family transporter" evidence="3">
    <location>
        <begin position="20"/>
        <end position="313"/>
    </location>
</feature>
<evidence type="ECO:0008006" key="6">
    <source>
        <dbReference type="Google" id="ProtNLM"/>
    </source>
</evidence>
<name>A0A4U5X1K5_STRGB</name>
<evidence type="ECO:0000256" key="1">
    <source>
        <dbReference type="SAM" id="MobiDB-lite"/>
    </source>
</evidence>
<keyword evidence="2" id="KW-1133">Transmembrane helix</keyword>
<dbReference type="EMBL" id="SZPR01000012">
    <property type="protein sequence ID" value="TKT08857.1"/>
    <property type="molecule type" value="Genomic_DNA"/>
</dbReference>
<evidence type="ECO:0000256" key="2">
    <source>
        <dbReference type="SAM" id="Phobius"/>
    </source>
</evidence>
<evidence type="ECO:0000256" key="3">
    <source>
        <dbReference type="SAM" id="SignalP"/>
    </source>
</evidence>
<dbReference type="Gene3D" id="1.10.3730.20">
    <property type="match status" value="1"/>
</dbReference>
<feature type="transmembrane region" description="Helical" evidence="2">
    <location>
        <begin position="165"/>
        <end position="183"/>
    </location>
</feature>
<dbReference type="Proteomes" id="UP000308632">
    <property type="component" value="Unassembled WGS sequence"/>
</dbReference>
<dbReference type="InterPro" id="IPR037185">
    <property type="entry name" value="EmrE-like"/>
</dbReference>
<feature type="region of interest" description="Disordered" evidence="1">
    <location>
        <begin position="285"/>
        <end position="313"/>
    </location>
</feature>
<proteinExistence type="predicted"/>
<dbReference type="AlphaFoldDB" id="A0A4U5X1K5"/>
<accession>A0A4U5X1K5</accession>
<protein>
    <recommendedName>
        <fullName evidence="6">DMT family transporter</fullName>
    </recommendedName>
</protein>
<keyword evidence="2" id="KW-0472">Membrane</keyword>
<evidence type="ECO:0000313" key="5">
    <source>
        <dbReference type="Proteomes" id="UP000308632"/>
    </source>
</evidence>
<feature type="transmembrane region" description="Helical" evidence="2">
    <location>
        <begin position="138"/>
        <end position="159"/>
    </location>
</feature>
<dbReference type="SUPFAM" id="SSF103481">
    <property type="entry name" value="Multidrug resistance efflux transporter EmrE"/>
    <property type="match status" value="1"/>
</dbReference>
<reference evidence="4 5" key="1">
    <citation type="submission" date="2019-04" db="EMBL/GenBank/DDBJ databases">
        <title>Streptomyces lasaliensis sp.nov., an Actinomycete isolated from soil which produces the polyether antibiotic lasalocid.</title>
        <authorList>
            <person name="Erwin G."/>
            <person name="Haber C."/>
        </authorList>
    </citation>
    <scope>NUCLEOTIDE SEQUENCE [LARGE SCALE GENOMIC DNA]</scope>
    <source>
        <strain evidence="4 5">DSM 40089</strain>
    </source>
</reference>
<sequence length="313" mass="31429">MSAVTVVLALLAALANASASVLQRRAAAGEPDGGRGARQALRLLAHLLRRPYWLAGAALLAVSTALQAAALAVGSLALVQPLLASELLFTLLVGSVVFGHAPDRRTWCAFAALALGLALFLAAAAPSAGRETALSGRWLVTGVVLLAVVAALTAAGPAVRGAPRAGLLGLASAVCFAGTAALMKEVMGRLQEGPGRLPAQWPLYATIALGVVGFLLLQGALRSGTLAVSQPALTLGDALTSVALGRVLFEERIGLGGRVLPEVIGVLLIGAGSLGLARAPSISGAWDRARPDDGPGHRSAAGDSGTQRGAVRP</sequence>